<dbReference type="KEGG" id="fcy:FRACYDRAFT_184350"/>
<feature type="domain" description="G patch" evidence="2">
    <location>
        <begin position="36"/>
        <end position="93"/>
    </location>
</feature>
<feature type="region of interest" description="Disordered" evidence="1">
    <location>
        <begin position="244"/>
        <end position="271"/>
    </location>
</feature>
<dbReference type="PANTHER" id="PTHR13384">
    <property type="entry name" value="G PATCH DOMAIN-CONTAINING PROTEIN 1"/>
    <property type="match status" value="1"/>
</dbReference>
<feature type="compositionally biased region" description="Polar residues" evidence="1">
    <location>
        <begin position="363"/>
        <end position="376"/>
    </location>
</feature>
<evidence type="ECO:0000313" key="4">
    <source>
        <dbReference type="Proteomes" id="UP000095751"/>
    </source>
</evidence>
<feature type="region of interest" description="Disordered" evidence="1">
    <location>
        <begin position="437"/>
        <end position="471"/>
    </location>
</feature>
<reference evidence="3 4" key="1">
    <citation type="submission" date="2016-09" db="EMBL/GenBank/DDBJ databases">
        <title>Extensive genetic diversity and differential bi-allelic expression allows diatom success in the polar Southern Ocean.</title>
        <authorList>
            <consortium name="DOE Joint Genome Institute"/>
            <person name="Mock T."/>
            <person name="Otillar R.P."/>
            <person name="Strauss J."/>
            <person name="Dupont C."/>
            <person name="Frickenhaus S."/>
            <person name="Maumus F."/>
            <person name="Mcmullan M."/>
            <person name="Sanges R."/>
            <person name="Schmutz J."/>
            <person name="Toseland A."/>
            <person name="Valas R."/>
            <person name="Veluchamy A."/>
            <person name="Ward B.J."/>
            <person name="Allen A."/>
            <person name="Barry K."/>
            <person name="Falciatore A."/>
            <person name="Ferrante M."/>
            <person name="Fortunato A.E."/>
            <person name="Gloeckner G."/>
            <person name="Gruber A."/>
            <person name="Hipkin R."/>
            <person name="Janech M."/>
            <person name="Kroth P."/>
            <person name="Leese F."/>
            <person name="Lindquist E."/>
            <person name="Lyon B.R."/>
            <person name="Martin J."/>
            <person name="Mayer C."/>
            <person name="Parker M."/>
            <person name="Quesneville H."/>
            <person name="Raymond J."/>
            <person name="Uhlig C."/>
            <person name="Valentin K.U."/>
            <person name="Worden A.Z."/>
            <person name="Armbrust E.V."/>
            <person name="Bowler C."/>
            <person name="Green B."/>
            <person name="Moulton V."/>
            <person name="Van Oosterhout C."/>
            <person name="Grigoriev I."/>
        </authorList>
    </citation>
    <scope>NUCLEOTIDE SEQUENCE [LARGE SCALE GENOMIC DNA]</scope>
    <source>
        <strain evidence="3 4">CCMP1102</strain>
    </source>
</reference>
<feature type="region of interest" description="Disordered" evidence="1">
    <location>
        <begin position="284"/>
        <end position="318"/>
    </location>
</feature>
<feature type="compositionally biased region" description="Acidic residues" evidence="1">
    <location>
        <begin position="292"/>
        <end position="302"/>
    </location>
</feature>
<organism evidence="3 4">
    <name type="scientific">Fragilariopsis cylindrus CCMP1102</name>
    <dbReference type="NCBI Taxonomy" id="635003"/>
    <lineage>
        <taxon>Eukaryota</taxon>
        <taxon>Sar</taxon>
        <taxon>Stramenopiles</taxon>
        <taxon>Ochrophyta</taxon>
        <taxon>Bacillariophyta</taxon>
        <taxon>Bacillariophyceae</taxon>
        <taxon>Bacillariophycidae</taxon>
        <taxon>Bacillariales</taxon>
        <taxon>Bacillariaceae</taxon>
        <taxon>Fragilariopsis</taxon>
    </lineage>
</organism>
<dbReference type="OrthoDB" id="20507at2759"/>
<feature type="region of interest" description="Disordered" evidence="1">
    <location>
        <begin position="1"/>
        <end position="45"/>
    </location>
</feature>
<dbReference type="GO" id="GO:0005634">
    <property type="term" value="C:nucleus"/>
    <property type="evidence" value="ECO:0007669"/>
    <property type="project" value="TreeGrafter"/>
</dbReference>
<proteinExistence type="predicted"/>
<feature type="region of interest" description="Disordered" evidence="1">
    <location>
        <begin position="363"/>
        <end position="407"/>
    </location>
</feature>
<feature type="compositionally biased region" description="Polar residues" evidence="1">
    <location>
        <begin position="656"/>
        <end position="669"/>
    </location>
</feature>
<keyword evidence="4" id="KW-1185">Reference proteome</keyword>
<dbReference type="InParanoid" id="A0A1E7FH04"/>
<feature type="compositionally biased region" description="Basic residues" evidence="1">
    <location>
        <begin position="746"/>
        <end position="772"/>
    </location>
</feature>
<dbReference type="InterPro" id="IPR011666">
    <property type="entry name" value="DUF1604"/>
</dbReference>
<sequence>MSSSKPLYIPKRRKVTQQNDNNNSSSSTRGNNKKPKQERFHGAFTGGFSAGHFNTVGSKEGWIPSQDKKKEQRLEDFMDDEDHESWGGPTRLREDYGTKALTNKSISTFLPLKSLLEVSHETVGPRLLRRLGWRKEGGMAIVPENTTTKLAIGTRLLGRIGEDDDDTLKNLTRIHLSRKKLRQIRLQTTRIKLPPPKLDQCGLGFEPYENAPEFQKYREKRKQQARDRASYDTSENIYRISDVASGINGKGGPVPHSHQPDKSSNEQSEYLSYETAEDFVGKRSTGGFALRDDEDDAYDDDPNANLPKNGSQLNSTFKPGEEYNTEVYEHESSDDDCNVNTPITNSLDVGDMFAAWAGNKKSSNALSDSNYNSKPTVLTDGKPPLSGFVLGDSMNTNKRRYPGPDIPREYTIQRHKFGENENPYVFEAISNAMKLERKEERAKSQLGQQQQRQRQLKLPHDEENRPLSNNFSSLGEAMKLRFTKESTNEQKDDVPGGLCMPNPVEKKYDFKESDGGEKPQITISRTVEAFLPSPLVCKRFDIPLPRNYSKDAGLIADKRDTESAYFEREILKKASQCHNQNKELPVQNNSAPENEENCQEVHKGIDRPSIEKLKSIFEPSSDESSSEDESIENDDNTDKETSELQAIVNDSKETENSLIQNIHKSSDVSQELVDYLPPPSKEGDDNNSYCSSTDESAKAASSRKRKKEKHRKRHHRKRRSRKHSHSVDQDSDRSSINDEEEEKERRRERRRNHKKKRKKSSHSRGKTRAKDI</sequence>
<feature type="compositionally biased region" description="Low complexity" evidence="1">
    <location>
        <begin position="19"/>
        <end position="30"/>
    </location>
</feature>
<dbReference type="Pfam" id="PF07713">
    <property type="entry name" value="DUF1604"/>
    <property type="match status" value="1"/>
</dbReference>
<name>A0A1E7FH04_9STRA</name>
<feature type="compositionally biased region" description="Acidic residues" evidence="1">
    <location>
        <begin position="620"/>
        <end position="635"/>
    </location>
</feature>
<feature type="compositionally biased region" description="Basic and acidic residues" evidence="1">
    <location>
        <begin position="725"/>
        <end position="736"/>
    </location>
</feature>
<dbReference type="AlphaFoldDB" id="A0A1E7FH04"/>
<dbReference type="GO" id="GO:0006397">
    <property type="term" value="P:mRNA processing"/>
    <property type="evidence" value="ECO:0007669"/>
    <property type="project" value="InterPro"/>
</dbReference>
<accession>A0A1E7FH04</accession>
<feature type="compositionally biased region" description="Basic and acidic residues" evidence="1">
    <location>
        <begin position="599"/>
        <end position="615"/>
    </location>
</feature>
<dbReference type="GO" id="GO:0003723">
    <property type="term" value="F:RNA binding"/>
    <property type="evidence" value="ECO:0007669"/>
    <property type="project" value="TreeGrafter"/>
</dbReference>
<feature type="compositionally biased region" description="Polar residues" evidence="1">
    <location>
        <begin position="306"/>
        <end position="317"/>
    </location>
</feature>
<dbReference type="EMBL" id="KV784357">
    <property type="protein sequence ID" value="OEU17468.1"/>
    <property type="molecule type" value="Genomic_DNA"/>
</dbReference>
<feature type="region of interest" description="Disordered" evidence="1">
    <location>
        <begin position="582"/>
        <end position="772"/>
    </location>
</feature>
<dbReference type="PANTHER" id="PTHR13384:SF19">
    <property type="entry name" value="G PATCH DOMAIN-CONTAINING PROTEIN 1"/>
    <property type="match status" value="1"/>
</dbReference>
<feature type="compositionally biased region" description="Basic residues" evidence="1">
    <location>
        <begin position="701"/>
        <end position="724"/>
    </location>
</feature>
<gene>
    <name evidence="3" type="ORF">FRACYDRAFT_184350</name>
</gene>
<evidence type="ECO:0000313" key="3">
    <source>
        <dbReference type="EMBL" id="OEU17468.1"/>
    </source>
</evidence>
<protein>
    <recommendedName>
        <fullName evidence="2">G patch domain-containing protein</fullName>
    </recommendedName>
</protein>
<dbReference type="Proteomes" id="UP000095751">
    <property type="component" value="Unassembled WGS sequence"/>
</dbReference>
<evidence type="ECO:0000256" key="1">
    <source>
        <dbReference type="SAM" id="MobiDB-lite"/>
    </source>
</evidence>
<evidence type="ECO:0000259" key="2">
    <source>
        <dbReference type="Pfam" id="PF07713"/>
    </source>
</evidence>